<dbReference type="Pfam" id="PF02661">
    <property type="entry name" value="Fic"/>
    <property type="match status" value="1"/>
</dbReference>
<comment type="caution">
    <text evidence="9">The sequence shown here is derived from an EMBL/GenBank/DDBJ whole genome shotgun (WGS) entry which is preliminary data.</text>
</comment>
<dbReference type="SUPFAM" id="SSF140931">
    <property type="entry name" value="Fic-like"/>
    <property type="match status" value="1"/>
</dbReference>
<dbReference type="PROSITE" id="PS51459">
    <property type="entry name" value="FIDO"/>
    <property type="match status" value="1"/>
</dbReference>
<keyword evidence="10" id="KW-1185">Reference proteome</keyword>
<dbReference type="AlphaFoldDB" id="A0A5C8PWC0"/>
<evidence type="ECO:0000259" key="8">
    <source>
        <dbReference type="PROSITE" id="PS51459"/>
    </source>
</evidence>
<dbReference type="PANTHER" id="PTHR39560:SF1">
    <property type="entry name" value="PROTEIN ADENYLYLTRANSFERASE FIC-RELATED"/>
    <property type="match status" value="1"/>
</dbReference>
<protein>
    <recommendedName>
        <fullName evidence="5">protein adenylyltransferase</fullName>
        <ecNumber evidence="5">2.7.7.108</ecNumber>
    </recommendedName>
</protein>
<dbReference type="Proteomes" id="UP000321638">
    <property type="component" value="Unassembled WGS sequence"/>
</dbReference>
<dbReference type="GO" id="GO:0051302">
    <property type="term" value="P:regulation of cell division"/>
    <property type="evidence" value="ECO:0007669"/>
    <property type="project" value="TreeGrafter"/>
</dbReference>
<evidence type="ECO:0000256" key="4">
    <source>
        <dbReference type="ARBA" id="ARBA00022840"/>
    </source>
</evidence>
<gene>
    <name evidence="9" type="ORF">FHP25_01525</name>
</gene>
<dbReference type="RefSeq" id="WP_147845109.1">
    <property type="nucleotide sequence ID" value="NZ_VDUZ01000001.1"/>
</dbReference>
<comment type="catalytic activity">
    <reaction evidence="6">
        <text>L-threonyl-[protein] + ATP = 3-O-(5'-adenylyl)-L-threonyl-[protein] + diphosphate</text>
        <dbReference type="Rhea" id="RHEA:54292"/>
        <dbReference type="Rhea" id="RHEA-COMP:11060"/>
        <dbReference type="Rhea" id="RHEA-COMP:13847"/>
        <dbReference type="ChEBI" id="CHEBI:30013"/>
        <dbReference type="ChEBI" id="CHEBI:30616"/>
        <dbReference type="ChEBI" id="CHEBI:33019"/>
        <dbReference type="ChEBI" id="CHEBI:138113"/>
        <dbReference type="EC" id="2.7.7.108"/>
    </reaction>
</comment>
<keyword evidence="1 9" id="KW-0808">Transferase</keyword>
<comment type="catalytic activity">
    <reaction evidence="7">
        <text>L-tyrosyl-[protein] + ATP = O-(5'-adenylyl)-L-tyrosyl-[protein] + diphosphate</text>
        <dbReference type="Rhea" id="RHEA:54288"/>
        <dbReference type="Rhea" id="RHEA-COMP:10136"/>
        <dbReference type="Rhea" id="RHEA-COMP:13846"/>
        <dbReference type="ChEBI" id="CHEBI:30616"/>
        <dbReference type="ChEBI" id="CHEBI:33019"/>
        <dbReference type="ChEBI" id="CHEBI:46858"/>
        <dbReference type="ChEBI" id="CHEBI:83624"/>
        <dbReference type="EC" id="2.7.7.108"/>
    </reaction>
</comment>
<evidence type="ECO:0000256" key="6">
    <source>
        <dbReference type="ARBA" id="ARBA00047939"/>
    </source>
</evidence>
<reference evidence="9 10" key="1">
    <citation type="submission" date="2019-06" db="EMBL/GenBank/DDBJ databases">
        <title>New taxonomy in bacterial strain CC-CFT640, isolated from vineyard.</title>
        <authorList>
            <person name="Lin S.-Y."/>
            <person name="Tsai C.-F."/>
            <person name="Young C.-C."/>
        </authorList>
    </citation>
    <scope>NUCLEOTIDE SEQUENCE [LARGE SCALE GENOMIC DNA]</scope>
    <source>
        <strain evidence="9 10">CC-CFT640</strain>
    </source>
</reference>
<proteinExistence type="predicted"/>
<dbReference type="GO" id="GO:0070733">
    <property type="term" value="F:AMPylase activity"/>
    <property type="evidence" value="ECO:0007669"/>
    <property type="project" value="UniProtKB-EC"/>
</dbReference>
<evidence type="ECO:0000256" key="3">
    <source>
        <dbReference type="ARBA" id="ARBA00022741"/>
    </source>
</evidence>
<dbReference type="OrthoDB" id="9813719at2"/>
<sequence>MAGSPHNQLEYEASDDPYCYPGTTVLKNVPDIRDAAALEQFEIALTTQRGREPFPSGRLSATHYKAIHRHLFQDVYPWAGRFRTVRIHKGSSTFCYPENIDGEMRTLFAWLRKQRLLQDLTSVEFATAGAHFLAELNAIHPFREGNGRTQLSFLALLATKAGHPLRLRRLDPATFMAAVIESFRASEAALAAVVLDLIGLEN</sequence>
<dbReference type="InterPro" id="IPR003812">
    <property type="entry name" value="Fido"/>
</dbReference>
<evidence type="ECO:0000256" key="5">
    <source>
        <dbReference type="ARBA" id="ARBA00034531"/>
    </source>
</evidence>
<dbReference type="InterPro" id="IPR036597">
    <property type="entry name" value="Fido-like_dom_sf"/>
</dbReference>
<feature type="domain" description="Fido" evidence="8">
    <location>
        <begin position="59"/>
        <end position="196"/>
    </location>
</feature>
<evidence type="ECO:0000256" key="1">
    <source>
        <dbReference type="ARBA" id="ARBA00022679"/>
    </source>
</evidence>
<dbReference type="EMBL" id="VDUZ01000001">
    <property type="protein sequence ID" value="TXL82404.1"/>
    <property type="molecule type" value="Genomic_DNA"/>
</dbReference>
<dbReference type="Gene3D" id="1.10.3290.10">
    <property type="entry name" value="Fido-like domain"/>
    <property type="match status" value="1"/>
</dbReference>
<evidence type="ECO:0000313" key="10">
    <source>
        <dbReference type="Proteomes" id="UP000321638"/>
    </source>
</evidence>
<accession>A0A5C8PWC0</accession>
<name>A0A5C8PWC0_9HYPH</name>
<evidence type="ECO:0000313" key="9">
    <source>
        <dbReference type="EMBL" id="TXL82404.1"/>
    </source>
</evidence>
<evidence type="ECO:0000256" key="7">
    <source>
        <dbReference type="ARBA" id="ARBA00048696"/>
    </source>
</evidence>
<keyword evidence="2" id="KW-0548">Nucleotidyltransferase</keyword>
<dbReference type="PANTHER" id="PTHR39560">
    <property type="entry name" value="PROTEIN ADENYLYLTRANSFERASE FIC-RELATED"/>
    <property type="match status" value="1"/>
</dbReference>
<dbReference type="EC" id="2.7.7.108" evidence="5"/>
<keyword evidence="4" id="KW-0067">ATP-binding</keyword>
<dbReference type="GO" id="GO:0005524">
    <property type="term" value="F:ATP binding"/>
    <property type="evidence" value="ECO:0007669"/>
    <property type="project" value="UniProtKB-KW"/>
</dbReference>
<keyword evidence="3" id="KW-0547">Nucleotide-binding</keyword>
<evidence type="ECO:0000256" key="2">
    <source>
        <dbReference type="ARBA" id="ARBA00022695"/>
    </source>
</evidence>
<organism evidence="9 10">
    <name type="scientific">Vineibacter terrae</name>
    <dbReference type="NCBI Taxonomy" id="2586908"/>
    <lineage>
        <taxon>Bacteria</taxon>
        <taxon>Pseudomonadati</taxon>
        <taxon>Pseudomonadota</taxon>
        <taxon>Alphaproteobacteria</taxon>
        <taxon>Hyphomicrobiales</taxon>
        <taxon>Vineibacter</taxon>
    </lineage>
</organism>